<dbReference type="RefSeq" id="WP_202093547.1">
    <property type="nucleotide sequence ID" value="NZ_CP061035.1"/>
</dbReference>
<reference evidence="4" key="1">
    <citation type="submission" date="2020-09" db="EMBL/GenBank/DDBJ databases">
        <title>Sphingomonas sp., a new species isolated from pork steak.</title>
        <authorList>
            <person name="Heidler von Heilborn D."/>
        </authorList>
    </citation>
    <scope>NUCLEOTIDE SEQUENCE [LARGE SCALE GENOMIC DNA]</scope>
</reference>
<sequence length="183" mass="22551">MRKLILTALIAATAFPVVAPTVANAQSNGEIRRDRRDVRQEQRQLNDAYRRGDRSDIRNERRDVRDARRELREDVRDRRNDWRDNRRDDRRNWGRNDWRGYRDQNRNIYARGNWNAPFRYNVFRSGVRIAPTYYGSRYFINDPWRYRLPNPGFNQRWVRHYNDVLLVDTRRGFVIDVIRNFYW</sequence>
<dbReference type="InterPro" id="IPR024572">
    <property type="entry name" value="RcnB"/>
</dbReference>
<dbReference type="Pfam" id="PF11776">
    <property type="entry name" value="RcnB"/>
    <property type="match status" value="1"/>
</dbReference>
<dbReference type="Proteomes" id="UP000595894">
    <property type="component" value="Chromosome"/>
</dbReference>
<dbReference type="KEGG" id="sari:H5J25_18280"/>
<dbReference type="AlphaFoldDB" id="A0A974S480"/>
<feature type="region of interest" description="Disordered" evidence="1">
    <location>
        <begin position="30"/>
        <end position="53"/>
    </location>
</feature>
<evidence type="ECO:0000313" key="4">
    <source>
        <dbReference type="Proteomes" id="UP000595894"/>
    </source>
</evidence>
<evidence type="ECO:0000256" key="1">
    <source>
        <dbReference type="SAM" id="MobiDB-lite"/>
    </source>
</evidence>
<feature type="signal peptide" evidence="2">
    <location>
        <begin position="1"/>
        <end position="19"/>
    </location>
</feature>
<protein>
    <submittedName>
        <fullName evidence="3">RcnB family protein</fullName>
    </submittedName>
</protein>
<keyword evidence="4" id="KW-1185">Reference proteome</keyword>
<gene>
    <name evidence="3" type="ORF">H5J25_18280</name>
</gene>
<proteinExistence type="predicted"/>
<feature type="chain" id="PRO_5036893395" evidence="2">
    <location>
        <begin position="20"/>
        <end position="183"/>
    </location>
</feature>
<keyword evidence="2" id="KW-0732">Signal</keyword>
<dbReference type="EMBL" id="CP061035">
    <property type="protein sequence ID" value="QQV77231.1"/>
    <property type="molecule type" value="Genomic_DNA"/>
</dbReference>
<name>A0A974S480_9SPHN</name>
<organism evidence="3 4">
    <name type="scientific">Sphingomonas aliaeris</name>
    <dbReference type="NCBI Taxonomy" id="2759526"/>
    <lineage>
        <taxon>Bacteria</taxon>
        <taxon>Pseudomonadati</taxon>
        <taxon>Pseudomonadota</taxon>
        <taxon>Alphaproteobacteria</taxon>
        <taxon>Sphingomonadales</taxon>
        <taxon>Sphingomonadaceae</taxon>
        <taxon>Sphingomonas</taxon>
    </lineage>
</organism>
<evidence type="ECO:0000256" key="2">
    <source>
        <dbReference type="SAM" id="SignalP"/>
    </source>
</evidence>
<evidence type="ECO:0000313" key="3">
    <source>
        <dbReference type="EMBL" id="QQV77231.1"/>
    </source>
</evidence>
<accession>A0A974S480</accession>
<dbReference type="Gene3D" id="3.10.450.160">
    <property type="entry name" value="inner membrane protein cigr"/>
    <property type="match status" value="1"/>
</dbReference>